<name>A0A931FP20_9HYPH</name>
<dbReference type="EMBL" id="JADQDO010000001">
    <property type="protein sequence ID" value="MBF9231968.1"/>
    <property type="molecule type" value="Genomic_DNA"/>
</dbReference>
<dbReference type="PANTHER" id="PTHR43415">
    <property type="entry name" value="SPERMIDINE N(1)-ACETYLTRANSFERASE"/>
    <property type="match status" value="1"/>
</dbReference>
<evidence type="ECO:0000313" key="3">
    <source>
        <dbReference type="Proteomes" id="UP000599312"/>
    </source>
</evidence>
<dbReference type="SUPFAM" id="SSF55729">
    <property type="entry name" value="Acyl-CoA N-acyltransferases (Nat)"/>
    <property type="match status" value="1"/>
</dbReference>
<dbReference type="AlphaFoldDB" id="A0A931FP20"/>
<dbReference type="GO" id="GO:0016747">
    <property type="term" value="F:acyltransferase activity, transferring groups other than amino-acyl groups"/>
    <property type="evidence" value="ECO:0007669"/>
    <property type="project" value="InterPro"/>
</dbReference>
<dbReference type="InterPro" id="IPR000182">
    <property type="entry name" value="GNAT_dom"/>
</dbReference>
<organism evidence="2 3">
    <name type="scientific">Microvirga alba</name>
    <dbReference type="NCBI Taxonomy" id="2791025"/>
    <lineage>
        <taxon>Bacteria</taxon>
        <taxon>Pseudomonadati</taxon>
        <taxon>Pseudomonadota</taxon>
        <taxon>Alphaproteobacteria</taxon>
        <taxon>Hyphomicrobiales</taxon>
        <taxon>Methylobacteriaceae</taxon>
        <taxon>Microvirga</taxon>
    </lineage>
</organism>
<gene>
    <name evidence="2" type="ORF">I2H38_01110</name>
</gene>
<comment type="caution">
    <text evidence="2">The sequence shown here is derived from an EMBL/GenBank/DDBJ whole genome shotgun (WGS) entry which is preliminary data.</text>
</comment>
<feature type="domain" description="N-acetyltransferase" evidence="1">
    <location>
        <begin position="8"/>
        <end position="171"/>
    </location>
</feature>
<protein>
    <submittedName>
        <fullName evidence="2">GNAT family N-acetyltransferase</fullName>
    </submittedName>
</protein>
<reference evidence="2" key="1">
    <citation type="submission" date="2020-11" db="EMBL/GenBank/DDBJ databases">
        <authorList>
            <person name="Kim M.K."/>
        </authorList>
    </citation>
    <scope>NUCLEOTIDE SEQUENCE</scope>
    <source>
        <strain evidence="2">BT350</strain>
    </source>
</reference>
<dbReference type="Gene3D" id="3.40.630.30">
    <property type="match status" value="1"/>
</dbReference>
<dbReference type="PROSITE" id="PS51186">
    <property type="entry name" value="GNAT"/>
    <property type="match status" value="1"/>
</dbReference>
<accession>A0A931FP20</accession>
<sequence>MVLKGENVVLTEIRPDDSETLYRWINDAEAVRLNAPYGPVAYPRHVAWLEALGRDDSRVAFAIRETADGPLVGTIQLIDIHRIHRTAELTIRIGSPEKQGRGLGTEALKLATRFAFDDLNLQRLWLRVFQTNTRAIRAYEKTGLEVEGVMRRAAFVEGRWLDVIVMAVLRERP</sequence>
<keyword evidence="3" id="KW-1185">Reference proteome</keyword>
<evidence type="ECO:0000313" key="2">
    <source>
        <dbReference type="EMBL" id="MBF9231968.1"/>
    </source>
</evidence>
<dbReference type="InterPro" id="IPR016181">
    <property type="entry name" value="Acyl_CoA_acyltransferase"/>
</dbReference>
<dbReference type="Proteomes" id="UP000599312">
    <property type="component" value="Unassembled WGS sequence"/>
</dbReference>
<dbReference type="CDD" id="cd04301">
    <property type="entry name" value="NAT_SF"/>
    <property type="match status" value="1"/>
</dbReference>
<evidence type="ECO:0000259" key="1">
    <source>
        <dbReference type="PROSITE" id="PS51186"/>
    </source>
</evidence>
<dbReference type="PANTHER" id="PTHR43415:SF3">
    <property type="entry name" value="GNAT-FAMILY ACETYLTRANSFERASE"/>
    <property type="match status" value="1"/>
</dbReference>
<proteinExistence type="predicted"/>
<dbReference type="Pfam" id="PF13302">
    <property type="entry name" value="Acetyltransf_3"/>
    <property type="match status" value="1"/>
</dbReference>